<evidence type="ECO:0000256" key="3">
    <source>
        <dbReference type="PROSITE-ProRule" id="PRU10133"/>
    </source>
</evidence>
<dbReference type="GO" id="GO:0005524">
    <property type="term" value="F:ATP binding"/>
    <property type="evidence" value="ECO:0007669"/>
    <property type="project" value="UniProtKB-UniRule"/>
</dbReference>
<dbReference type="InterPro" id="IPR023313">
    <property type="entry name" value="UBQ-conjugating_AS"/>
</dbReference>
<dbReference type="SUPFAM" id="SSF54495">
    <property type="entry name" value="UBC-like"/>
    <property type="match status" value="1"/>
</dbReference>
<feature type="active site" description="Glycyl thioester intermediate" evidence="3">
    <location>
        <position position="91"/>
    </location>
</feature>
<dbReference type="Gene3D" id="3.10.110.10">
    <property type="entry name" value="Ubiquitin Conjugating Enzyme"/>
    <property type="match status" value="1"/>
</dbReference>
<comment type="similarity">
    <text evidence="4">Belongs to the ubiquitin-conjugating enzyme family.</text>
</comment>
<dbReference type="AlphaFoldDB" id="A0AAD9UNF7"/>
<dbReference type="InterPro" id="IPR016135">
    <property type="entry name" value="UBQ-conjugating_enzyme/RWD"/>
</dbReference>
<keyword evidence="2 4" id="KW-0833">Ubl conjugation pathway</keyword>
<evidence type="ECO:0000313" key="7">
    <source>
        <dbReference type="Proteomes" id="UP001214638"/>
    </source>
</evidence>
<dbReference type="PROSITE" id="PS00183">
    <property type="entry name" value="UBC_1"/>
    <property type="match status" value="1"/>
</dbReference>
<gene>
    <name evidence="6" type="ORF">BdWA1_002370</name>
</gene>
<name>A0AAD9UNF7_9APIC</name>
<dbReference type="CDD" id="cd23800">
    <property type="entry name" value="UBCc_UBE2K"/>
    <property type="match status" value="1"/>
</dbReference>
<dbReference type="EMBL" id="JALLKP010000003">
    <property type="protein sequence ID" value="KAK2195776.1"/>
    <property type="molecule type" value="Genomic_DNA"/>
</dbReference>
<evidence type="ECO:0000256" key="2">
    <source>
        <dbReference type="ARBA" id="ARBA00022786"/>
    </source>
</evidence>
<organism evidence="6 7">
    <name type="scientific">Babesia duncani</name>
    <dbReference type="NCBI Taxonomy" id="323732"/>
    <lineage>
        <taxon>Eukaryota</taxon>
        <taxon>Sar</taxon>
        <taxon>Alveolata</taxon>
        <taxon>Apicomplexa</taxon>
        <taxon>Aconoidasida</taxon>
        <taxon>Piroplasmida</taxon>
        <taxon>Babesiidae</taxon>
        <taxon>Babesia</taxon>
    </lineage>
</organism>
<dbReference type="GO" id="GO:0016740">
    <property type="term" value="F:transferase activity"/>
    <property type="evidence" value="ECO:0007669"/>
    <property type="project" value="UniProtKB-KW"/>
</dbReference>
<dbReference type="PANTHER" id="PTHR24068">
    <property type="entry name" value="UBIQUITIN-CONJUGATING ENZYME E2"/>
    <property type="match status" value="1"/>
</dbReference>
<dbReference type="PROSITE" id="PS50127">
    <property type="entry name" value="UBC_2"/>
    <property type="match status" value="1"/>
</dbReference>
<reference evidence="6" key="1">
    <citation type="journal article" date="2023" name="Nat. Microbiol.">
        <title>Babesia duncani multi-omics identifies virulence factors and drug targets.</title>
        <authorList>
            <person name="Singh P."/>
            <person name="Lonardi S."/>
            <person name="Liang Q."/>
            <person name="Vydyam P."/>
            <person name="Khabirova E."/>
            <person name="Fang T."/>
            <person name="Gihaz S."/>
            <person name="Thekkiniath J."/>
            <person name="Munshi M."/>
            <person name="Abel S."/>
            <person name="Ciampossin L."/>
            <person name="Batugedara G."/>
            <person name="Gupta M."/>
            <person name="Lu X.M."/>
            <person name="Lenz T."/>
            <person name="Chakravarty S."/>
            <person name="Cornillot E."/>
            <person name="Hu Y."/>
            <person name="Ma W."/>
            <person name="Gonzalez L.M."/>
            <person name="Sanchez S."/>
            <person name="Estrada K."/>
            <person name="Sanchez-Flores A."/>
            <person name="Montero E."/>
            <person name="Harb O.S."/>
            <person name="Le Roch K.G."/>
            <person name="Mamoun C.B."/>
        </authorList>
    </citation>
    <scope>NUCLEOTIDE SEQUENCE</scope>
    <source>
        <strain evidence="6">WA1</strain>
    </source>
</reference>
<dbReference type="Proteomes" id="UP001214638">
    <property type="component" value="Unassembled WGS sequence"/>
</dbReference>
<keyword evidence="4" id="KW-0067">ATP-binding</keyword>
<evidence type="ECO:0000313" key="6">
    <source>
        <dbReference type="EMBL" id="KAK2195776.1"/>
    </source>
</evidence>
<dbReference type="GeneID" id="94336668"/>
<evidence type="ECO:0000256" key="4">
    <source>
        <dbReference type="RuleBase" id="RU362109"/>
    </source>
</evidence>
<evidence type="ECO:0000256" key="1">
    <source>
        <dbReference type="ARBA" id="ARBA00022679"/>
    </source>
</evidence>
<proteinExistence type="inferred from homology"/>
<keyword evidence="7" id="KW-1185">Reference proteome</keyword>
<evidence type="ECO:0000259" key="5">
    <source>
        <dbReference type="PROSITE" id="PS50127"/>
    </source>
</evidence>
<dbReference type="SMART" id="SM00212">
    <property type="entry name" value="UBCc"/>
    <property type="match status" value="1"/>
</dbReference>
<dbReference type="InterPro" id="IPR000608">
    <property type="entry name" value="UBC"/>
</dbReference>
<keyword evidence="4" id="KW-0547">Nucleotide-binding</keyword>
<dbReference type="Pfam" id="PF02466">
    <property type="entry name" value="Tim17"/>
    <property type="match status" value="1"/>
</dbReference>
<dbReference type="Pfam" id="PF00179">
    <property type="entry name" value="UQ_con"/>
    <property type="match status" value="1"/>
</dbReference>
<comment type="caution">
    <text evidence="6">The sequence shown here is derived from an EMBL/GenBank/DDBJ whole genome shotgun (WGS) entry which is preliminary data.</text>
</comment>
<feature type="domain" description="UBC core" evidence="5">
    <location>
        <begin position="6"/>
        <end position="153"/>
    </location>
</feature>
<keyword evidence="1" id="KW-0808">Transferase</keyword>
<sequence>MSTNGREHLRLQRELRDIQKERDGPVDAHIVDGNIFHWRGYIKGPIGTPYESGHFILTIKIPDDYPYNPPMIKFDTKIWHPNISSETGAICLDILNKEWSPALTIRTTLLSIQALLSAPEPDDPQDAEVAGMYKRSIDDFNQTARYSLFMRVYRNRLWTNTFAQDRSETREGKINMLVEMGFDVDAATYLSNVIMDDYLKVGSIQSNLEILQNKNAKLYDKSRAVAPFDTRQLYLSGYGRHWGEKLTYSVGLAYGSGILVGGTVGLAKGVAKGGATRKLRINSILNTCSVFGPGVANRTAAVTLLYCTLNNIIKFARNSPDNDPYNAPIAGLAAGAVYKITGPLKKSLAYSLSSGIIFSAIDLALKKGFI</sequence>
<dbReference type="KEGG" id="bdw:94336668"/>
<protein>
    <submittedName>
        <fullName evidence="6">Bifunctional Ubiquitin-conjugating enzyme-RWD-like/Ubiquitin-conjugating enzyme E2/Ubiquitin-conjugating enzyme</fullName>
    </submittedName>
</protein>
<accession>A0AAD9UNF7</accession>
<dbReference type="RefSeq" id="XP_067802619.1">
    <property type="nucleotide sequence ID" value="XM_067947397.1"/>
</dbReference>